<accession>A0A3N4Z1V0</accession>
<dbReference type="AlphaFoldDB" id="A0A3N4Z1V0"/>
<proteinExistence type="predicted"/>
<feature type="domain" description="dTDP-4-dehydro-6-deoxy-alpha-D-glucopyranose 2,3-dehydratase" evidence="1">
    <location>
        <begin position="18"/>
        <end position="218"/>
    </location>
</feature>
<feature type="domain" description="dTDP-4-dehydro-6-deoxy-alpha-D-glucopyranose 2,3-dehydratase" evidence="1">
    <location>
        <begin position="231"/>
        <end position="425"/>
    </location>
</feature>
<organism evidence="2 3">
    <name type="scientific">Myceligenerans xiligouense</name>
    <dbReference type="NCBI Taxonomy" id="253184"/>
    <lineage>
        <taxon>Bacteria</taxon>
        <taxon>Bacillati</taxon>
        <taxon>Actinomycetota</taxon>
        <taxon>Actinomycetes</taxon>
        <taxon>Micrococcales</taxon>
        <taxon>Promicromonosporaceae</taxon>
        <taxon>Myceligenerans</taxon>
    </lineage>
</organism>
<dbReference type="Pfam" id="PF03559">
    <property type="entry name" value="Hexose_dehydrat"/>
    <property type="match status" value="2"/>
</dbReference>
<reference evidence="2 3" key="1">
    <citation type="submission" date="2018-11" db="EMBL/GenBank/DDBJ databases">
        <title>Sequencing the genomes of 1000 actinobacteria strains.</title>
        <authorList>
            <person name="Klenk H.-P."/>
        </authorList>
    </citation>
    <scope>NUCLEOTIDE SEQUENCE [LARGE SCALE GENOMIC DNA]</scope>
    <source>
        <strain evidence="2 3">DSM 15700</strain>
    </source>
</reference>
<keyword evidence="3" id="KW-1185">Reference proteome</keyword>
<comment type="caution">
    <text evidence="2">The sequence shown here is derived from an EMBL/GenBank/DDBJ whole genome shotgun (WGS) entry which is preliminary data.</text>
</comment>
<dbReference type="InterPro" id="IPR038153">
    <property type="entry name" value="EvaA-like_sf"/>
</dbReference>
<protein>
    <submittedName>
        <fullName evidence="2">Oxidase EvaA</fullName>
    </submittedName>
</protein>
<dbReference type="OrthoDB" id="9814961at2"/>
<dbReference type="Gene3D" id="3.90.79.40">
    <property type="entry name" value="EvaA sugar 2,3-dehydratase subunit"/>
    <property type="match status" value="2"/>
</dbReference>
<sequence>MSVGSSPATARGRQAPASVLTWLARYRADHGLQVRRTLLDGMPGWHFDDLGNLVHQTGRFFSVRGLETFDVDSRQVIESGPILLQRDVGVLGIITRRIGGVVHYLMQAKIEPGNPGQVQVSPTVQATRSNYDRAHGGGATAYLDWFLPTPSGQVKADSLQGEHSAVFFHKHNRNMIVSVDQDVPETESHRWLTRTELRDCMWQDHLLNMDSRCVLAHLPTLPVGPSRHTDAEVQSWLTSLRATDMVEARLVGLDQVPYLGDRGVIQASADFRVVGVQVSGGNREVVGWSQPLVEYTTTREEILLAAEYRGEPHLLIQARREAGSRAGFEAYPSVTHVGRDSPLSEELQELALSSQAEIVYSTLHSEEGGRFLGANSRYVIARVPDSVMERPLPAGYMWVTPAQAQMLTMGSYTVSVQMRTMLAVLTTGCVVL</sequence>
<dbReference type="InterPro" id="IPR005212">
    <property type="entry name" value="EvaA-like"/>
</dbReference>
<evidence type="ECO:0000313" key="3">
    <source>
        <dbReference type="Proteomes" id="UP000280501"/>
    </source>
</evidence>
<gene>
    <name evidence="2" type="ORF">EDD34_0583</name>
</gene>
<dbReference type="GO" id="GO:0016829">
    <property type="term" value="F:lyase activity"/>
    <property type="evidence" value="ECO:0007669"/>
    <property type="project" value="InterPro"/>
</dbReference>
<name>A0A3N4Z1V0_9MICO</name>
<dbReference type="EMBL" id="RKQZ01000001">
    <property type="protein sequence ID" value="RPF20008.1"/>
    <property type="molecule type" value="Genomic_DNA"/>
</dbReference>
<evidence type="ECO:0000259" key="1">
    <source>
        <dbReference type="Pfam" id="PF03559"/>
    </source>
</evidence>
<dbReference type="RefSeq" id="WP_123813232.1">
    <property type="nucleotide sequence ID" value="NZ_RKQZ01000001.1"/>
</dbReference>
<evidence type="ECO:0000313" key="2">
    <source>
        <dbReference type="EMBL" id="RPF20008.1"/>
    </source>
</evidence>
<dbReference type="Proteomes" id="UP000280501">
    <property type="component" value="Unassembled WGS sequence"/>
</dbReference>